<dbReference type="PROSITE" id="PS00718">
    <property type="entry name" value="SIGMA54_2"/>
    <property type="match status" value="1"/>
</dbReference>
<dbReference type="PANTHER" id="PTHR32248">
    <property type="entry name" value="RNA POLYMERASE SIGMA-54 FACTOR"/>
    <property type="match status" value="1"/>
</dbReference>
<evidence type="ECO:0000259" key="10">
    <source>
        <dbReference type="Pfam" id="PF04963"/>
    </source>
</evidence>
<evidence type="ECO:0000259" key="9">
    <source>
        <dbReference type="Pfam" id="PF04552"/>
    </source>
</evidence>
<dbReference type="HOGENOM" id="CLU_020569_1_1_9"/>
<gene>
    <name evidence="11" type="ordered locus">Amet_3582</name>
</gene>
<dbReference type="Pfam" id="PF00309">
    <property type="entry name" value="Sigma54_AID"/>
    <property type="match status" value="1"/>
</dbReference>
<sequence length="462" mass="53612">MRMGYNLQLEQSQKLIMTPQLKQAIQILQFPTIELDQYIQDQIEKNPVLELSNEKEPGRELDKGIEDKKKEVDWKEYIKDMQNHGYSKGYAHSDENEFNYENIISSDVNLQEHLLFQFHVTLLDREYNEIGEYIICNLDENGYLTLSIEEIAKDLRVGINLVEDVLHIIQTFEPPGVAARNLTECLTLQLNSLAIEDQRVYDIVEKYLELMASNKYPVIAKKMKISVNKVQEICDFIRTLEPKPGREFATNESSYVIPDVVVKKIDDEYVIIVNDYSAPRLTIRQDYQKLMTNECENSETVKFLNDKFNAAAWLIKSIEQRRNTIYRVVESIMSKQRSFFEHGKKHLRPMTLKEIAEEIDVHESTVSRATNGKYVETPIGIFELKYFFTSGVGGDVGVEGTSSKTIKAFISEIIQKENPKKPLSDDKIVKELATRAMHLSRRTVAKYRDDLRIPSSSKRKRY</sequence>
<proteinExistence type="inferred from homology"/>
<evidence type="ECO:0000256" key="6">
    <source>
        <dbReference type="ARBA" id="ARBA00023082"/>
    </source>
</evidence>
<dbReference type="NCBIfam" id="TIGR02395">
    <property type="entry name" value="rpoN_sigma"/>
    <property type="match status" value="1"/>
</dbReference>
<keyword evidence="12" id="KW-1185">Reference proteome</keyword>
<dbReference type="AlphaFoldDB" id="A6TU36"/>
<keyword evidence="5" id="KW-0805">Transcription regulation</keyword>
<dbReference type="eggNOG" id="COG1508">
    <property type="taxonomic scope" value="Bacteria"/>
</dbReference>
<keyword evidence="3" id="KW-0808">Transferase</keyword>
<dbReference type="InterPro" id="IPR038709">
    <property type="entry name" value="RpoN_core-bd_sf"/>
</dbReference>
<dbReference type="STRING" id="293826.Amet_3582"/>
<dbReference type="PROSITE" id="PS00717">
    <property type="entry name" value="SIGMA54_1"/>
    <property type="match status" value="1"/>
</dbReference>
<accession>A6TU36</accession>
<evidence type="ECO:0000256" key="5">
    <source>
        <dbReference type="ARBA" id="ARBA00023015"/>
    </source>
</evidence>
<evidence type="ECO:0000256" key="2">
    <source>
        <dbReference type="ARBA" id="ARBA00022478"/>
    </source>
</evidence>
<evidence type="ECO:0000256" key="8">
    <source>
        <dbReference type="ARBA" id="ARBA00023163"/>
    </source>
</evidence>
<dbReference type="Gene3D" id="1.10.10.1330">
    <property type="entry name" value="RNA polymerase sigma-54 factor, core-binding domain"/>
    <property type="match status" value="1"/>
</dbReference>
<evidence type="ECO:0000313" key="12">
    <source>
        <dbReference type="Proteomes" id="UP000001572"/>
    </source>
</evidence>
<dbReference type="GO" id="GO:0016779">
    <property type="term" value="F:nucleotidyltransferase activity"/>
    <property type="evidence" value="ECO:0007669"/>
    <property type="project" value="UniProtKB-KW"/>
</dbReference>
<dbReference type="PROSITE" id="PS50044">
    <property type="entry name" value="SIGMA54_3"/>
    <property type="match status" value="1"/>
</dbReference>
<dbReference type="PANTHER" id="PTHR32248:SF4">
    <property type="entry name" value="RNA POLYMERASE SIGMA-54 FACTOR"/>
    <property type="match status" value="1"/>
</dbReference>
<keyword evidence="6" id="KW-0731">Sigma factor</keyword>
<feature type="domain" description="RNA polymerase sigma factor 54 DNA-binding" evidence="9">
    <location>
        <begin position="302"/>
        <end position="461"/>
    </location>
</feature>
<evidence type="ECO:0000256" key="7">
    <source>
        <dbReference type="ARBA" id="ARBA00023125"/>
    </source>
</evidence>
<dbReference type="InterPro" id="IPR007046">
    <property type="entry name" value="RNA_pol_sigma_54_core-bd"/>
</dbReference>
<dbReference type="InterPro" id="IPR000394">
    <property type="entry name" value="RNA_pol_sigma_54"/>
</dbReference>
<name>A6TU36_ALKMQ</name>
<reference evidence="12" key="1">
    <citation type="journal article" date="2016" name="Genome Announc.">
        <title>Complete genome sequence of Alkaliphilus metalliredigens strain QYMF, an alkaliphilic and metal-reducing bacterium isolated from borax-contaminated leachate ponds.</title>
        <authorList>
            <person name="Hwang C."/>
            <person name="Copeland A."/>
            <person name="Lucas S."/>
            <person name="Lapidus A."/>
            <person name="Barry K."/>
            <person name="Detter J.C."/>
            <person name="Glavina Del Rio T."/>
            <person name="Hammon N."/>
            <person name="Israni S."/>
            <person name="Dalin E."/>
            <person name="Tice H."/>
            <person name="Pitluck S."/>
            <person name="Chertkov O."/>
            <person name="Brettin T."/>
            <person name="Bruce D."/>
            <person name="Han C."/>
            <person name="Schmutz J."/>
            <person name="Larimer F."/>
            <person name="Land M.L."/>
            <person name="Hauser L."/>
            <person name="Kyrpides N."/>
            <person name="Mikhailova N."/>
            <person name="Ye Q."/>
            <person name="Zhou J."/>
            <person name="Richardson P."/>
            <person name="Fields M.W."/>
        </authorList>
    </citation>
    <scope>NUCLEOTIDE SEQUENCE [LARGE SCALE GENOMIC DNA]</scope>
    <source>
        <strain evidence="12">QYMF</strain>
    </source>
</reference>
<dbReference type="GO" id="GO:0016987">
    <property type="term" value="F:sigma factor activity"/>
    <property type="evidence" value="ECO:0007669"/>
    <property type="project" value="UniProtKB-KW"/>
</dbReference>
<dbReference type="InterPro" id="IPR010982">
    <property type="entry name" value="Lambda_DNA-bd_dom_sf"/>
</dbReference>
<keyword evidence="4" id="KW-0548">Nucleotidyltransferase</keyword>
<keyword evidence="8" id="KW-0804">Transcription</keyword>
<keyword evidence="2" id="KW-0240">DNA-directed RNA polymerase</keyword>
<dbReference type="Pfam" id="PF04963">
    <property type="entry name" value="Sigma54_CBD"/>
    <property type="match status" value="1"/>
</dbReference>
<dbReference type="KEGG" id="amt:Amet_3582"/>
<evidence type="ECO:0000256" key="4">
    <source>
        <dbReference type="ARBA" id="ARBA00022695"/>
    </source>
</evidence>
<dbReference type="InterPro" id="IPR007634">
    <property type="entry name" value="RNA_pol_sigma_54_DNA-bd"/>
</dbReference>
<dbReference type="GO" id="GO:0003677">
    <property type="term" value="F:DNA binding"/>
    <property type="evidence" value="ECO:0007669"/>
    <property type="project" value="UniProtKB-KW"/>
</dbReference>
<dbReference type="GO" id="GO:0000428">
    <property type="term" value="C:DNA-directed RNA polymerase complex"/>
    <property type="evidence" value="ECO:0007669"/>
    <property type="project" value="UniProtKB-KW"/>
</dbReference>
<organism evidence="11 12">
    <name type="scientific">Alkaliphilus metalliredigens (strain QYMF)</name>
    <dbReference type="NCBI Taxonomy" id="293826"/>
    <lineage>
        <taxon>Bacteria</taxon>
        <taxon>Bacillati</taxon>
        <taxon>Bacillota</taxon>
        <taxon>Clostridia</taxon>
        <taxon>Peptostreptococcales</taxon>
        <taxon>Natronincolaceae</taxon>
        <taxon>Alkaliphilus</taxon>
    </lineage>
</organism>
<dbReference type="Gene3D" id="1.10.260.40">
    <property type="entry name" value="lambda repressor-like DNA-binding domains"/>
    <property type="match status" value="1"/>
</dbReference>
<protein>
    <submittedName>
        <fullName evidence="11">RNA polymerase, sigma 54 subunit, RpoN</fullName>
    </submittedName>
</protein>
<evidence type="ECO:0000256" key="1">
    <source>
        <dbReference type="ARBA" id="ARBA00008798"/>
    </source>
</evidence>
<comment type="similarity">
    <text evidence="1">Belongs to the sigma-54 factor family.</text>
</comment>
<dbReference type="PRINTS" id="PR00045">
    <property type="entry name" value="SIGMA54FCT"/>
</dbReference>
<evidence type="ECO:0000256" key="3">
    <source>
        <dbReference type="ARBA" id="ARBA00022679"/>
    </source>
</evidence>
<feature type="domain" description="RNA polymerase sigma factor 54 core-binding" evidence="10">
    <location>
        <begin position="99"/>
        <end position="287"/>
    </location>
</feature>
<dbReference type="Gene3D" id="1.10.10.60">
    <property type="entry name" value="Homeodomain-like"/>
    <property type="match status" value="1"/>
</dbReference>
<dbReference type="GO" id="GO:0006352">
    <property type="term" value="P:DNA-templated transcription initiation"/>
    <property type="evidence" value="ECO:0007669"/>
    <property type="project" value="InterPro"/>
</dbReference>
<dbReference type="EMBL" id="CP000724">
    <property type="protein sequence ID" value="ABR49704.1"/>
    <property type="molecule type" value="Genomic_DNA"/>
</dbReference>
<evidence type="ECO:0000313" key="11">
    <source>
        <dbReference type="EMBL" id="ABR49704.1"/>
    </source>
</evidence>
<dbReference type="Pfam" id="PF04552">
    <property type="entry name" value="Sigma54_DBD"/>
    <property type="match status" value="1"/>
</dbReference>
<keyword evidence="7" id="KW-0238">DNA-binding</keyword>
<dbReference type="OrthoDB" id="9814402at2"/>
<dbReference type="PIRSF" id="PIRSF000774">
    <property type="entry name" value="RpoN"/>
    <property type="match status" value="1"/>
</dbReference>
<dbReference type="GO" id="GO:0001216">
    <property type="term" value="F:DNA-binding transcription activator activity"/>
    <property type="evidence" value="ECO:0007669"/>
    <property type="project" value="InterPro"/>
</dbReference>
<dbReference type="Proteomes" id="UP000001572">
    <property type="component" value="Chromosome"/>
</dbReference>